<dbReference type="PANTHER" id="PTHR24029">
    <property type="entry name" value="UVRABC SYSTEM PROTEIN B"/>
    <property type="match status" value="1"/>
</dbReference>
<dbReference type="InterPro" id="IPR001650">
    <property type="entry name" value="Helicase_C-like"/>
</dbReference>
<dbReference type="Gene3D" id="3.40.50.300">
    <property type="entry name" value="P-loop containing nucleotide triphosphate hydrolases"/>
    <property type="match status" value="1"/>
</dbReference>
<dbReference type="InterPro" id="IPR001943">
    <property type="entry name" value="UVR_dom"/>
</dbReference>
<protein>
    <recommendedName>
        <fullName evidence="3">UvrABC system protein B</fullName>
    </recommendedName>
</protein>
<sequence>MENLKDFLQVSNIQNAQKQPEFIDHLFSKIDYHISKDGRVLILTLTKRSAEEITNFFVSKGYKTYYLHSEIDTIDRWDIIKKLKTGQIDILIGINLLREGIDLPEVSFIGILDADKEGFLRSTTSLIQIIGRAARNPNSEVCLYAEQFTASITKSLYETYRRRQIQQEYNLKHGITPQKAISNIKDLNVVKSDDELQNIPIGAKSKMKKLKRMTKKEKDIILKDLKSQLDQAIANRDFESAAIIRDQIKEIEGD</sequence>
<dbReference type="EMBL" id="JAEDAM010000001">
    <property type="protein sequence ID" value="MBS8121430.1"/>
    <property type="molecule type" value="Genomic_DNA"/>
</dbReference>
<feature type="domain" description="UVR" evidence="4">
    <location>
        <begin position="219"/>
        <end position="254"/>
    </location>
</feature>
<dbReference type="InterPro" id="IPR027417">
    <property type="entry name" value="P-loop_NTPase"/>
</dbReference>
<proteinExistence type="inferred from homology"/>
<comment type="similarity">
    <text evidence="1">Belongs to the UvrB family.</text>
</comment>
<evidence type="ECO:0000256" key="3">
    <source>
        <dbReference type="ARBA" id="ARBA00029504"/>
    </source>
</evidence>
<dbReference type="Proteomes" id="UP000680365">
    <property type="component" value="Unassembled WGS sequence"/>
</dbReference>
<gene>
    <name evidence="6" type="ORF">VAMP_2n165</name>
</gene>
<dbReference type="PANTHER" id="PTHR24029:SF0">
    <property type="entry name" value="UVRABC SYSTEM PROTEIN B"/>
    <property type="match status" value="1"/>
</dbReference>
<dbReference type="InterPro" id="IPR004807">
    <property type="entry name" value="UvrB"/>
</dbReference>
<accession>A0ABS5QJE9</accession>
<dbReference type="PROSITE" id="PS50151">
    <property type="entry name" value="UVR"/>
    <property type="match status" value="1"/>
</dbReference>
<name>A0ABS5QJE9_9BACT</name>
<dbReference type="Gene3D" id="4.10.860.10">
    <property type="entry name" value="UVR domain"/>
    <property type="match status" value="1"/>
</dbReference>
<evidence type="ECO:0000256" key="2">
    <source>
        <dbReference type="ARBA" id="ARBA00026033"/>
    </source>
</evidence>
<evidence type="ECO:0000256" key="1">
    <source>
        <dbReference type="ARBA" id="ARBA00008533"/>
    </source>
</evidence>
<dbReference type="SMART" id="SM00490">
    <property type="entry name" value="HELICc"/>
    <property type="match status" value="1"/>
</dbReference>
<dbReference type="Pfam" id="PF12344">
    <property type="entry name" value="UvrB"/>
    <property type="match status" value="1"/>
</dbReference>
<dbReference type="InterPro" id="IPR036876">
    <property type="entry name" value="UVR_dom_sf"/>
</dbReference>
<evidence type="ECO:0000259" key="5">
    <source>
        <dbReference type="PROSITE" id="PS51194"/>
    </source>
</evidence>
<dbReference type="SUPFAM" id="SSF52540">
    <property type="entry name" value="P-loop containing nucleoside triphosphate hydrolases"/>
    <property type="match status" value="1"/>
</dbReference>
<dbReference type="Pfam" id="PF00271">
    <property type="entry name" value="Helicase_C"/>
    <property type="match status" value="1"/>
</dbReference>
<evidence type="ECO:0000313" key="6">
    <source>
        <dbReference type="EMBL" id="MBS8121430.1"/>
    </source>
</evidence>
<dbReference type="SUPFAM" id="SSF46600">
    <property type="entry name" value="C-terminal UvrC-binding domain of UvrB"/>
    <property type="match status" value="1"/>
</dbReference>
<feature type="domain" description="Helicase C-terminal" evidence="5">
    <location>
        <begin position="22"/>
        <end position="188"/>
    </location>
</feature>
<dbReference type="InterPro" id="IPR024759">
    <property type="entry name" value="UvrB_YAD/RRR_dom"/>
</dbReference>
<dbReference type="RefSeq" id="WP_213347940.1">
    <property type="nucleotide sequence ID" value="NZ_JAEDAM010000001.1"/>
</dbReference>
<keyword evidence="7" id="KW-1185">Reference proteome</keyword>
<evidence type="ECO:0000313" key="7">
    <source>
        <dbReference type="Proteomes" id="UP000680365"/>
    </source>
</evidence>
<organism evidence="6 7">
    <name type="scientific">Candidatus Vampirococcus lugosii</name>
    <dbReference type="NCBI Taxonomy" id="2789015"/>
    <lineage>
        <taxon>Bacteria</taxon>
        <taxon>Candidatus Absconditibacteriota</taxon>
        <taxon>Vampirococcus</taxon>
    </lineage>
</organism>
<dbReference type="Pfam" id="PF02151">
    <property type="entry name" value="UVR"/>
    <property type="match status" value="1"/>
</dbReference>
<reference evidence="6 7" key="1">
    <citation type="journal article" date="2021" name="Nat. Commun.">
        <title>Reductive evolution and unique predatory mode in the CPR bacterium Vampirococcus lugosii.</title>
        <authorList>
            <person name="Moreira D."/>
            <person name="Zivanovic Y."/>
            <person name="Lopez-Archilla A.I."/>
            <person name="Iniesto M."/>
            <person name="Lopez-Garcia P."/>
        </authorList>
    </citation>
    <scope>NUCLEOTIDE SEQUENCE [LARGE SCALE GENOMIC DNA]</scope>
    <source>
        <strain evidence="6">Chiprana</strain>
    </source>
</reference>
<comment type="caution">
    <text evidence="6">The sequence shown here is derived from an EMBL/GenBank/DDBJ whole genome shotgun (WGS) entry which is preliminary data.</text>
</comment>
<dbReference type="PROSITE" id="PS51194">
    <property type="entry name" value="HELICASE_CTER"/>
    <property type="match status" value="1"/>
</dbReference>
<comment type="subunit">
    <text evidence="2">Forms a heterotetramer with UvrA during the search for lesions. Interacts with UvrC in an incision complex.</text>
</comment>
<evidence type="ECO:0000259" key="4">
    <source>
        <dbReference type="PROSITE" id="PS50151"/>
    </source>
</evidence>